<dbReference type="Proteomes" id="UP001597045">
    <property type="component" value="Unassembled WGS sequence"/>
</dbReference>
<reference evidence="2" key="1">
    <citation type="journal article" date="2019" name="Int. J. Syst. Evol. Microbiol.">
        <title>The Global Catalogue of Microorganisms (GCM) 10K type strain sequencing project: providing services to taxonomists for standard genome sequencing and annotation.</title>
        <authorList>
            <consortium name="The Broad Institute Genomics Platform"/>
            <consortium name="The Broad Institute Genome Sequencing Center for Infectious Disease"/>
            <person name="Wu L."/>
            <person name="Ma J."/>
        </authorList>
    </citation>
    <scope>NUCLEOTIDE SEQUENCE [LARGE SCALE GENOMIC DNA]</scope>
    <source>
        <strain evidence="2">JCM 31486</strain>
    </source>
</reference>
<protein>
    <submittedName>
        <fullName evidence="1">GuaB3 family IMP dehydrogenase-related protein</fullName>
    </submittedName>
</protein>
<evidence type="ECO:0000313" key="2">
    <source>
        <dbReference type="Proteomes" id="UP001597045"/>
    </source>
</evidence>
<accession>A0ABW3MLH3</accession>
<evidence type="ECO:0000313" key="1">
    <source>
        <dbReference type="EMBL" id="MFD1051486.1"/>
    </source>
</evidence>
<dbReference type="Gene3D" id="3.20.20.70">
    <property type="entry name" value="Aldolase class I"/>
    <property type="match status" value="1"/>
</dbReference>
<feature type="non-terminal residue" evidence="1">
    <location>
        <position position="53"/>
    </location>
</feature>
<dbReference type="InterPro" id="IPR013785">
    <property type="entry name" value="Aldolase_TIM"/>
</dbReference>
<dbReference type="EMBL" id="JBHTIS010003638">
    <property type="protein sequence ID" value="MFD1051486.1"/>
    <property type="molecule type" value="Genomic_DNA"/>
</dbReference>
<dbReference type="SUPFAM" id="SSF51412">
    <property type="entry name" value="Inosine monophosphate dehydrogenase (IMPDH)"/>
    <property type="match status" value="1"/>
</dbReference>
<name>A0ABW3MLH3_9PSEU</name>
<organism evidence="1 2">
    <name type="scientific">Kibdelosporangium lantanae</name>
    <dbReference type="NCBI Taxonomy" id="1497396"/>
    <lineage>
        <taxon>Bacteria</taxon>
        <taxon>Bacillati</taxon>
        <taxon>Actinomycetota</taxon>
        <taxon>Actinomycetes</taxon>
        <taxon>Pseudonocardiales</taxon>
        <taxon>Pseudonocardiaceae</taxon>
        <taxon>Kibdelosporangium</taxon>
    </lineage>
</organism>
<keyword evidence="2" id="KW-1185">Reference proteome</keyword>
<comment type="caution">
    <text evidence="1">The sequence shown here is derived from an EMBL/GenBank/DDBJ whole genome shotgun (WGS) entry which is preliminary data.</text>
</comment>
<gene>
    <name evidence="1" type="ORF">ACFQ1S_41045</name>
</gene>
<sequence length="53" mass="6113">MRDLVEIGMGRTARRAYELGDIEIVPSRRTRSSKDVSTAWQLDAYRFDIPLVT</sequence>
<proteinExistence type="predicted"/>